<protein>
    <recommendedName>
        <fullName evidence="5">MFS transporter</fullName>
    </recommendedName>
</protein>
<keyword evidence="1" id="KW-0812">Transmembrane</keyword>
<dbReference type="Proteomes" id="UP000662857">
    <property type="component" value="Chromosome"/>
</dbReference>
<feature type="transmembrane region" description="Helical" evidence="1">
    <location>
        <begin position="237"/>
        <end position="259"/>
    </location>
</feature>
<feature type="transmembrane region" description="Helical" evidence="1">
    <location>
        <begin position="334"/>
        <end position="352"/>
    </location>
</feature>
<feature type="transmembrane region" description="Helical" evidence="1">
    <location>
        <begin position="206"/>
        <end position="225"/>
    </location>
</feature>
<dbReference type="SUPFAM" id="SSF103473">
    <property type="entry name" value="MFS general substrate transporter"/>
    <property type="match status" value="1"/>
</dbReference>
<proteinExistence type="predicted"/>
<feature type="transmembrane region" description="Helical" evidence="1">
    <location>
        <begin position="152"/>
        <end position="171"/>
    </location>
</feature>
<feature type="transmembrane region" description="Helical" evidence="1">
    <location>
        <begin position="292"/>
        <end position="313"/>
    </location>
</feature>
<feature type="transmembrane region" description="Helical" evidence="1">
    <location>
        <begin position="358"/>
        <end position="378"/>
    </location>
</feature>
<keyword evidence="1" id="KW-1133">Transmembrane helix</keyword>
<organism evidence="3 4">
    <name type="scientific">Natronosporangium hydrolyticum</name>
    <dbReference type="NCBI Taxonomy" id="2811111"/>
    <lineage>
        <taxon>Bacteria</taxon>
        <taxon>Bacillati</taxon>
        <taxon>Actinomycetota</taxon>
        <taxon>Actinomycetes</taxon>
        <taxon>Micromonosporales</taxon>
        <taxon>Micromonosporaceae</taxon>
        <taxon>Natronosporangium</taxon>
    </lineage>
</organism>
<keyword evidence="2" id="KW-0732">Signal</keyword>
<evidence type="ECO:0000256" key="1">
    <source>
        <dbReference type="SAM" id="Phobius"/>
    </source>
</evidence>
<feature type="chain" id="PRO_5034494028" description="MFS transporter" evidence="2">
    <location>
        <begin position="24"/>
        <end position="399"/>
    </location>
</feature>
<reference evidence="3" key="1">
    <citation type="submission" date="2021-02" db="EMBL/GenBank/DDBJ databases">
        <title>Natrosporangium hydrolyticum gen. nov., sp. nov, a haloalkaliphilic actinobacterium from a soda solonchak soil.</title>
        <authorList>
            <person name="Sorokin D.Y."/>
            <person name="Khijniak T.V."/>
            <person name="Zakharycheva A.P."/>
            <person name="Boueva O.V."/>
            <person name="Ariskina E.V."/>
            <person name="Hahnke R.L."/>
            <person name="Bunk B."/>
            <person name="Sproer C."/>
            <person name="Schumann P."/>
            <person name="Evtushenko L.I."/>
            <person name="Kublanov I.V."/>
        </authorList>
    </citation>
    <scope>NUCLEOTIDE SEQUENCE</scope>
    <source>
        <strain evidence="3">DSM 106523</strain>
    </source>
</reference>
<gene>
    <name evidence="3" type="ORF">JQS43_12490</name>
</gene>
<dbReference type="RefSeq" id="WP_239679253.1">
    <property type="nucleotide sequence ID" value="NZ_CP070499.1"/>
</dbReference>
<keyword evidence="1" id="KW-0472">Membrane</keyword>
<dbReference type="InterPro" id="IPR036259">
    <property type="entry name" value="MFS_trans_sf"/>
</dbReference>
<evidence type="ECO:0000313" key="3">
    <source>
        <dbReference type="EMBL" id="QSB17007.1"/>
    </source>
</evidence>
<evidence type="ECO:0000256" key="2">
    <source>
        <dbReference type="SAM" id="SignalP"/>
    </source>
</evidence>
<evidence type="ECO:0008006" key="5">
    <source>
        <dbReference type="Google" id="ProtNLM"/>
    </source>
</evidence>
<dbReference type="InterPro" id="IPR011701">
    <property type="entry name" value="MFS"/>
</dbReference>
<dbReference type="GO" id="GO:0022857">
    <property type="term" value="F:transmembrane transporter activity"/>
    <property type="evidence" value="ECO:0007669"/>
    <property type="project" value="InterPro"/>
</dbReference>
<dbReference type="EMBL" id="CP070499">
    <property type="protein sequence ID" value="QSB17007.1"/>
    <property type="molecule type" value="Genomic_DNA"/>
</dbReference>
<dbReference type="Pfam" id="PF07690">
    <property type="entry name" value="MFS_1"/>
    <property type="match status" value="1"/>
</dbReference>
<feature type="transmembrane region" description="Helical" evidence="1">
    <location>
        <begin position="63"/>
        <end position="81"/>
    </location>
</feature>
<dbReference type="AlphaFoldDB" id="A0A895YGR2"/>
<name>A0A895YGR2_9ACTN</name>
<feature type="signal peptide" evidence="2">
    <location>
        <begin position="1"/>
        <end position="23"/>
    </location>
</feature>
<feature type="transmembrane region" description="Helical" evidence="1">
    <location>
        <begin position="266"/>
        <end position="286"/>
    </location>
</feature>
<dbReference type="KEGG" id="nhy:JQS43_12490"/>
<accession>A0A895YGR2</accession>
<feature type="transmembrane region" description="Helical" evidence="1">
    <location>
        <begin position="87"/>
        <end position="112"/>
    </location>
</feature>
<feature type="transmembrane region" description="Helical" evidence="1">
    <location>
        <begin position="33"/>
        <end position="54"/>
    </location>
</feature>
<keyword evidence="4" id="KW-1185">Reference proteome</keyword>
<sequence>MRRLLLANLISGSATLAVFTALAAYVQQTVGATATTALFLVQTVAVIALARWILRLLPSERAGLLWGLGQVVQLLLCVLLLPVREDLALIVVYAGVVAGLGGVSAPLMLYLVGRLAEEPLRQGALTGLASGRTASLAIGPGIAAVLIPVGGVATVILVAALLYAACAALVAHTRHARLTSAGGDTQAPARGFLSTFARPDGVGRGLVPMVILWAVLALAGGAVNAVEFPVMDVLHGFSASMIGVTLAAYGVGGLVVFVLNTLNVDILHPLVPFVVLPFALLGWAFLGPAGALIGFFLTGATYSLVSGWIRYVIDREATRSGVVIVDLWAWLQQIAAGISVVVYLLFLAAFALAVSLTLLVFLMVGLFGVLGWFGVVAWRSERRAGRGSVQEPSACTDRS</sequence>
<evidence type="ECO:0000313" key="4">
    <source>
        <dbReference type="Proteomes" id="UP000662857"/>
    </source>
</evidence>
<feature type="transmembrane region" description="Helical" evidence="1">
    <location>
        <begin position="124"/>
        <end position="146"/>
    </location>
</feature>